<feature type="transmembrane region" description="Helical" evidence="6">
    <location>
        <begin position="196"/>
        <end position="221"/>
    </location>
</feature>
<gene>
    <name evidence="8" type="ORF">SAMN04487969_102379</name>
</gene>
<dbReference type="PANTHER" id="PTHR23531:SF2">
    <property type="entry name" value="PERMEASE"/>
    <property type="match status" value="1"/>
</dbReference>
<dbReference type="InterPro" id="IPR052714">
    <property type="entry name" value="MFS_Exporter"/>
</dbReference>
<dbReference type="SUPFAM" id="SSF103473">
    <property type="entry name" value="MFS general substrate transporter"/>
    <property type="match status" value="1"/>
</dbReference>
<comment type="subcellular location">
    <subcellularLocation>
        <location evidence="1">Cell membrane</location>
        <topology evidence="1">Multi-pass membrane protein</topology>
    </subcellularLocation>
</comment>
<dbReference type="Proteomes" id="UP000183410">
    <property type="component" value="Unassembled WGS sequence"/>
</dbReference>
<dbReference type="NCBIfam" id="NF047574">
    <property type="entry name" value="opine_export_Sa"/>
    <property type="match status" value="1"/>
</dbReference>
<keyword evidence="2" id="KW-0813">Transport</keyword>
<feature type="transmembrane region" description="Helical" evidence="6">
    <location>
        <begin position="84"/>
        <end position="106"/>
    </location>
</feature>
<dbReference type="InterPro" id="IPR036259">
    <property type="entry name" value="MFS_trans_sf"/>
</dbReference>
<dbReference type="EMBL" id="FONN01000002">
    <property type="protein sequence ID" value="SFE40826.1"/>
    <property type="molecule type" value="Genomic_DNA"/>
</dbReference>
<name>A0A1I2AAD8_9BACL</name>
<dbReference type="PROSITE" id="PS50850">
    <property type="entry name" value="MFS"/>
    <property type="match status" value="1"/>
</dbReference>
<feature type="transmembrane region" description="Helical" evidence="6">
    <location>
        <begin position="322"/>
        <end position="345"/>
    </location>
</feature>
<keyword evidence="3 6" id="KW-0812">Transmembrane</keyword>
<proteinExistence type="predicted"/>
<dbReference type="AlphaFoldDB" id="A0A1I2AAD8"/>
<keyword evidence="4 6" id="KW-1133">Transmembrane helix</keyword>
<evidence type="ECO:0000256" key="2">
    <source>
        <dbReference type="ARBA" id="ARBA00022448"/>
    </source>
</evidence>
<feature type="transmembrane region" description="Helical" evidence="6">
    <location>
        <begin position="227"/>
        <end position="248"/>
    </location>
</feature>
<feature type="transmembrane region" description="Helical" evidence="6">
    <location>
        <begin position="260"/>
        <end position="283"/>
    </location>
</feature>
<evidence type="ECO:0000256" key="4">
    <source>
        <dbReference type="ARBA" id="ARBA00022989"/>
    </source>
</evidence>
<feature type="transmembrane region" description="Helical" evidence="6">
    <location>
        <begin position="351"/>
        <end position="370"/>
    </location>
</feature>
<dbReference type="GO" id="GO:0005886">
    <property type="term" value="C:plasma membrane"/>
    <property type="evidence" value="ECO:0007669"/>
    <property type="project" value="UniProtKB-SubCell"/>
</dbReference>
<evidence type="ECO:0000256" key="1">
    <source>
        <dbReference type="ARBA" id="ARBA00004651"/>
    </source>
</evidence>
<keyword evidence="9" id="KW-1185">Reference proteome</keyword>
<evidence type="ECO:0000256" key="3">
    <source>
        <dbReference type="ARBA" id="ARBA00022692"/>
    </source>
</evidence>
<dbReference type="InterPro" id="IPR011701">
    <property type="entry name" value="MFS"/>
</dbReference>
<feature type="transmembrane region" description="Helical" evidence="6">
    <location>
        <begin position="118"/>
        <end position="140"/>
    </location>
</feature>
<organism evidence="8 9">
    <name type="scientific">Paenibacillus algorifonticola</name>
    <dbReference type="NCBI Taxonomy" id="684063"/>
    <lineage>
        <taxon>Bacteria</taxon>
        <taxon>Bacillati</taxon>
        <taxon>Bacillota</taxon>
        <taxon>Bacilli</taxon>
        <taxon>Bacillales</taxon>
        <taxon>Paenibacillaceae</taxon>
        <taxon>Paenibacillus</taxon>
    </lineage>
</organism>
<dbReference type="Pfam" id="PF07690">
    <property type="entry name" value="MFS_1"/>
    <property type="match status" value="1"/>
</dbReference>
<feature type="transmembrane region" description="Helical" evidence="6">
    <location>
        <begin position="146"/>
        <end position="164"/>
    </location>
</feature>
<evidence type="ECO:0000256" key="5">
    <source>
        <dbReference type="ARBA" id="ARBA00023136"/>
    </source>
</evidence>
<feature type="transmembrane region" description="Helical" evidence="6">
    <location>
        <begin position="30"/>
        <end position="47"/>
    </location>
</feature>
<dbReference type="Gene3D" id="1.20.1250.20">
    <property type="entry name" value="MFS general substrate transporter like domains"/>
    <property type="match status" value="1"/>
</dbReference>
<dbReference type="RefSeq" id="WP_231594166.1">
    <property type="nucleotide sequence ID" value="NZ_FONN01000002.1"/>
</dbReference>
<dbReference type="GO" id="GO:0022857">
    <property type="term" value="F:transmembrane transporter activity"/>
    <property type="evidence" value="ECO:0007669"/>
    <property type="project" value="InterPro"/>
</dbReference>
<feature type="transmembrane region" description="Helical" evidence="6">
    <location>
        <begin position="59"/>
        <end position="78"/>
    </location>
</feature>
<feature type="transmembrane region" description="Helical" evidence="6">
    <location>
        <begin position="289"/>
        <end position="310"/>
    </location>
</feature>
<feature type="domain" description="Major facilitator superfamily (MFS) profile" evidence="7">
    <location>
        <begin position="1"/>
        <end position="380"/>
    </location>
</feature>
<dbReference type="InterPro" id="IPR020846">
    <property type="entry name" value="MFS_dom"/>
</dbReference>
<reference evidence="9" key="1">
    <citation type="submission" date="2016-10" db="EMBL/GenBank/DDBJ databases">
        <authorList>
            <person name="Varghese N."/>
            <person name="Submissions S."/>
        </authorList>
    </citation>
    <scope>NUCLEOTIDE SEQUENCE [LARGE SCALE GENOMIC DNA]</scope>
    <source>
        <strain evidence="9">CGMCC 1.10223</strain>
    </source>
</reference>
<sequence length="380" mass="40945">MTFLFFSANPIINIVVPLRGKAEGASNAEIGIMMGAYMLTSMLLRPWAGNVVARFGPQFVLRLLLLANFVILALYAFFGLEWYVMLRALQGVTTAFFSLALQMGIVDTLPEKERSQGLSLYLLAGMLPTVVLPMAALYLWNWGEMHTFTATMLIIGLAAGFVGYHSPLPSRLASSSTNVQTSSTLAQLNQLWSNRAFLVCSTAMLIASIGFGAVVTFIALYTKQSGVGNAGIYLMIQAGVIVISRFALRKKVPSDGKWPAGLTIRLLLCMTIGTGLLAMSIYWGTAYMYVAAALIGFGMALLYPTLMTYLTFVLPAASRNTLIGLFIAMSDLGVVLGNMAMGPIADHLSYSIMYSVCALLLLAAAAVVGFNGRRLITDSQ</sequence>
<keyword evidence="5 6" id="KW-0472">Membrane</keyword>
<evidence type="ECO:0000256" key="6">
    <source>
        <dbReference type="SAM" id="Phobius"/>
    </source>
</evidence>
<evidence type="ECO:0000313" key="9">
    <source>
        <dbReference type="Proteomes" id="UP000183410"/>
    </source>
</evidence>
<evidence type="ECO:0000313" key="8">
    <source>
        <dbReference type="EMBL" id="SFE40826.1"/>
    </source>
</evidence>
<evidence type="ECO:0000259" key="7">
    <source>
        <dbReference type="PROSITE" id="PS50850"/>
    </source>
</evidence>
<dbReference type="PANTHER" id="PTHR23531">
    <property type="entry name" value="QUINOLENE RESISTANCE PROTEIN NORA"/>
    <property type="match status" value="1"/>
</dbReference>
<protein>
    <submittedName>
        <fullName evidence="8">Predicted arabinose efflux permease, MFS family</fullName>
    </submittedName>
</protein>
<accession>A0A1I2AAD8</accession>